<dbReference type="InterPro" id="IPR048377">
    <property type="entry name" value="TEX55_DD"/>
</dbReference>
<comment type="caution">
    <text evidence="2">The sequence shown here is derived from an EMBL/GenBank/DDBJ whole genome shotgun (WGS) entry which is preliminary data.</text>
</comment>
<feature type="region of interest" description="Disordered" evidence="1">
    <location>
        <begin position="269"/>
        <end position="294"/>
    </location>
</feature>
<reference evidence="2" key="1">
    <citation type="journal article" date="2022" name="bioRxiv">
        <title>Sequencing and chromosome-scale assembly of the giantPleurodeles waltlgenome.</title>
        <authorList>
            <person name="Brown T."/>
            <person name="Elewa A."/>
            <person name="Iarovenko S."/>
            <person name="Subramanian E."/>
            <person name="Araus A.J."/>
            <person name="Petzold A."/>
            <person name="Susuki M."/>
            <person name="Suzuki K.-i.T."/>
            <person name="Hayashi T."/>
            <person name="Toyoda A."/>
            <person name="Oliveira C."/>
            <person name="Osipova E."/>
            <person name="Leigh N.D."/>
            <person name="Simon A."/>
            <person name="Yun M.H."/>
        </authorList>
    </citation>
    <scope>NUCLEOTIDE SEQUENCE</scope>
    <source>
        <strain evidence="2">20211129_DDA</strain>
        <tissue evidence="2">Liver</tissue>
    </source>
</reference>
<dbReference type="Proteomes" id="UP001066276">
    <property type="component" value="Chromosome 8"/>
</dbReference>
<dbReference type="PANTHER" id="PTHR47110">
    <property type="entry name" value="TESTIS-SPECIFIC EXPRESSED PROTEIN 55"/>
    <property type="match status" value="1"/>
</dbReference>
<dbReference type="InterPro" id="IPR040760">
    <property type="entry name" value="Tex55"/>
</dbReference>
<proteinExistence type="predicted"/>
<feature type="compositionally biased region" description="Polar residues" evidence="1">
    <location>
        <begin position="161"/>
        <end position="174"/>
    </location>
</feature>
<feature type="compositionally biased region" description="Polar residues" evidence="1">
    <location>
        <begin position="183"/>
        <end position="203"/>
    </location>
</feature>
<keyword evidence="3" id="KW-1185">Reference proteome</keyword>
<accession>A0AAV7NC06</accession>
<feature type="compositionally biased region" description="Basic and acidic residues" evidence="1">
    <location>
        <begin position="14"/>
        <end position="23"/>
    </location>
</feature>
<gene>
    <name evidence="2" type="ORF">NDU88_000920</name>
</gene>
<protein>
    <submittedName>
        <fullName evidence="2">Uncharacterized protein</fullName>
    </submittedName>
</protein>
<feature type="region of interest" description="Disordered" evidence="1">
    <location>
        <begin position="1"/>
        <end position="215"/>
    </location>
</feature>
<feature type="compositionally biased region" description="Basic and acidic residues" evidence="1">
    <location>
        <begin position="98"/>
        <end position="115"/>
    </location>
</feature>
<dbReference type="Gene3D" id="1.20.890.10">
    <property type="entry name" value="cAMP-dependent protein kinase regulatory subunit, dimerization-anchoring domain"/>
    <property type="match status" value="1"/>
</dbReference>
<dbReference type="SUPFAM" id="SSF47391">
    <property type="entry name" value="Dimerization-anchoring domain of cAMP-dependent PK regulatory subunit"/>
    <property type="match status" value="1"/>
</dbReference>
<dbReference type="CDD" id="cd22975">
    <property type="entry name" value="DD_TEX55"/>
    <property type="match status" value="1"/>
</dbReference>
<dbReference type="Pfam" id="PF17819">
    <property type="entry name" value="Tex55"/>
    <property type="match status" value="1"/>
</dbReference>
<organism evidence="2 3">
    <name type="scientific">Pleurodeles waltl</name>
    <name type="common">Iberian ribbed newt</name>
    <dbReference type="NCBI Taxonomy" id="8319"/>
    <lineage>
        <taxon>Eukaryota</taxon>
        <taxon>Metazoa</taxon>
        <taxon>Chordata</taxon>
        <taxon>Craniata</taxon>
        <taxon>Vertebrata</taxon>
        <taxon>Euteleostomi</taxon>
        <taxon>Amphibia</taxon>
        <taxon>Batrachia</taxon>
        <taxon>Caudata</taxon>
        <taxon>Salamandroidea</taxon>
        <taxon>Salamandridae</taxon>
        <taxon>Pleurodelinae</taxon>
        <taxon>Pleurodeles</taxon>
    </lineage>
</organism>
<feature type="region of interest" description="Disordered" evidence="1">
    <location>
        <begin position="398"/>
        <end position="427"/>
    </location>
</feature>
<dbReference type="PANTHER" id="PTHR47110:SF3">
    <property type="entry name" value="TESTIS-SPECIFIC EXPRESSED PROTEIN 55-LIKE"/>
    <property type="match status" value="1"/>
</dbReference>
<evidence type="ECO:0000313" key="2">
    <source>
        <dbReference type="EMBL" id="KAJ1112659.1"/>
    </source>
</evidence>
<feature type="compositionally biased region" description="Polar residues" evidence="1">
    <location>
        <begin position="85"/>
        <end position="97"/>
    </location>
</feature>
<sequence>MDKPEQTGDPSPSKSDDSKHSIDLETSQEEEVKTSDEPALTEEGLKTGNEAADEGVRSSDEPPMPQGEPRVSQEEPQEGEADISDFTQPQNEDTQPPQDDKPTSQEEEVITHSDIHPASQEEGVITSSDDQPASQEEGVLTHSDNQPASQEEGVIPHSDDQQASQEELRASNQPFEGEELTTSDDQTPGQEEQEKSGTSSTLFQEEKFTDIEPIPEESFVPLVTAHEQFTDIEPIPEESFVPLVTAHEFTDIEPIPEESFIPLVTAHEQTEEVSAEENADGLPQLPPEDETKEVGAEGKTASLLQQPQVEEEVMLEDKVHSLTTLPDEEGEELADDELCSVTSLSQIMGSQEFIFPFNLEDLPPLPEPDEEEINFLKGELLAVEVVCEEYHVHVPPSDWTGSFTTPPREQEAGGAEDGRSLAQHHQDRCPVRKTLITEVEPGKSKEQLPATYEEPYEVSLKYMEKHNILQIFQEITENMVYQKPEDPLQFMLDQVQGMIQNKKS</sequence>
<evidence type="ECO:0000313" key="3">
    <source>
        <dbReference type="Proteomes" id="UP001066276"/>
    </source>
</evidence>
<evidence type="ECO:0000256" key="1">
    <source>
        <dbReference type="SAM" id="MobiDB-lite"/>
    </source>
</evidence>
<dbReference type="AlphaFoldDB" id="A0AAV7NC06"/>
<feature type="compositionally biased region" description="Polar residues" evidence="1">
    <location>
        <begin position="125"/>
        <end position="134"/>
    </location>
</feature>
<dbReference type="EMBL" id="JANPWB010000012">
    <property type="protein sequence ID" value="KAJ1112659.1"/>
    <property type="molecule type" value="Genomic_DNA"/>
</dbReference>
<name>A0AAV7NC06_PLEWA</name>
<feature type="compositionally biased region" description="Basic and acidic residues" evidence="1">
    <location>
        <begin position="408"/>
        <end position="427"/>
    </location>
</feature>